<evidence type="ECO:0000256" key="5">
    <source>
        <dbReference type="ARBA" id="ARBA00022777"/>
    </source>
</evidence>
<feature type="domain" description="Histidine kinase" evidence="7">
    <location>
        <begin position="739"/>
        <end position="966"/>
    </location>
</feature>
<dbReference type="InterPro" id="IPR003661">
    <property type="entry name" value="HisK_dim/P_dom"/>
</dbReference>
<dbReference type="InterPro" id="IPR004358">
    <property type="entry name" value="Sig_transdc_His_kin-like_C"/>
</dbReference>
<dbReference type="InterPro" id="IPR013656">
    <property type="entry name" value="PAS_4"/>
</dbReference>
<evidence type="ECO:0000256" key="3">
    <source>
        <dbReference type="ARBA" id="ARBA00022553"/>
    </source>
</evidence>
<dbReference type="InterPro" id="IPR003594">
    <property type="entry name" value="HATPase_dom"/>
</dbReference>
<dbReference type="Pfam" id="PF08448">
    <property type="entry name" value="PAS_4"/>
    <property type="match status" value="1"/>
</dbReference>
<proteinExistence type="predicted"/>
<dbReference type="SUPFAM" id="SSF55874">
    <property type="entry name" value="ATPase domain of HSP90 chaperone/DNA topoisomerase II/histidine kinase"/>
    <property type="match status" value="1"/>
</dbReference>
<dbReference type="CDD" id="cd00082">
    <property type="entry name" value="HisKA"/>
    <property type="match status" value="1"/>
</dbReference>
<dbReference type="GO" id="GO:0000155">
    <property type="term" value="F:phosphorelay sensor kinase activity"/>
    <property type="evidence" value="ECO:0007669"/>
    <property type="project" value="InterPro"/>
</dbReference>
<dbReference type="PANTHER" id="PTHR43304:SF1">
    <property type="entry name" value="PAC DOMAIN-CONTAINING PROTEIN"/>
    <property type="match status" value="1"/>
</dbReference>
<dbReference type="Gene3D" id="1.10.287.130">
    <property type="match status" value="1"/>
</dbReference>
<gene>
    <name evidence="8" type="ORF">SAE01_02990</name>
</gene>
<feature type="coiled-coil region" evidence="6">
    <location>
        <begin position="712"/>
        <end position="739"/>
    </location>
</feature>
<comment type="catalytic activity">
    <reaction evidence="1">
        <text>ATP + protein L-histidine = ADP + protein N-phospho-L-histidine.</text>
        <dbReference type="EC" id="2.7.13.3"/>
    </reaction>
</comment>
<dbReference type="SMART" id="SM00388">
    <property type="entry name" value="HisKA"/>
    <property type="match status" value="1"/>
</dbReference>
<dbReference type="FunFam" id="3.30.565.10:FF:000006">
    <property type="entry name" value="Sensor histidine kinase WalK"/>
    <property type="match status" value="1"/>
</dbReference>
<dbReference type="InterPro" id="IPR036890">
    <property type="entry name" value="HATPase_C_sf"/>
</dbReference>
<organism evidence="8 9">
    <name type="scientific">Segetibacter aerophilus</name>
    <dbReference type="NCBI Taxonomy" id="670293"/>
    <lineage>
        <taxon>Bacteria</taxon>
        <taxon>Pseudomonadati</taxon>
        <taxon>Bacteroidota</taxon>
        <taxon>Chitinophagia</taxon>
        <taxon>Chitinophagales</taxon>
        <taxon>Chitinophagaceae</taxon>
        <taxon>Segetibacter</taxon>
    </lineage>
</organism>
<dbReference type="Proteomes" id="UP000321513">
    <property type="component" value="Unassembled WGS sequence"/>
</dbReference>
<evidence type="ECO:0000259" key="7">
    <source>
        <dbReference type="PROSITE" id="PS50109"/>
    </source>
</evidence>
<keyword evidence="5" id="KW-0418">Kinase</keyword>
<dbReference type="AlphaFoldDB" id="A0A512B756"/>
<dbReference type="EC" id="2.7.13.3" evidence="2"/>
<dbReference type="OrthoDB" id="607558at2"/>
<dbReference type="PRINTS" id="PR00344">
    <property type="entry name" value="BCTRLSENSOR"/>
</dbReference>
<keyword evidence="6" id="KW-0175">Coiled coil</keyword>
<dbReference type="SUPFAM" id="SSF47384">
    <property type="entry name" value="Homodimeric domain of signal transducing histidine kinase"/>
    <property type="match status" value="1"/>
</dbReference>
<dbReference type="SMART" id="SM00387">
    <property type="entry name" value="HATPase_c"/>
    <property type="match status" value="1"/>
</dbReference>
<dbReference type="Pfam" id="PF00512">
    <property type="entry name" value="HisKA"/>
    <property type="match status" value="1"/>
</dbReference>
<dbReference type="EMBL" id="BJYT01000001">
    <property type="protein sequence ID" value="GEO07803.1"/>
    <property type="molecule type" value="Genomic_DNA"/>
</dbReference>
<evidence type="ECO:0000256" key="4">
    <source>
        <dbReference type="ARBA" id="ARBA00022679"/>
    </source>
</evidence>
<sequence length="966" mass="109034">MMGYIISLHLNLTVIVVLMQVTGSDWLMNLNGGGEVGALMRSKDWSTSPLGLPDTWPETLRNTISLLLASRFPMFLWWGEDTVMFYNDAYLPIAGKKHPQALGGKGHEVWSEVWAEVKPMVKEVFDKKQATLAEDQLLEINRHGYVEAAYFTYSHSPVFLSSGEVGGVFCVVTETTEKVLATERIKNREQHLRHLFTQAPVAICIVRGPDYIFDFANENMLLFLGRTSAIIGKPILEALPEADSQGLIAILENVRLTGKPYSIAAFPATLLINEVRELRYFDLVFKPYYENASAAEISSIFCVAHNVTEQALTRKKLEQSESTLQQRVEERTADLEQQKLLVDSILNASFNGIYALKAVRNSEEEIVDFRYLFANKNITAPLQLSSEEVIGASMLAIIPENKTNGFFQLFCEVLETGRPVHDVTHFVTTGISNWYDYVIVPTDKETVVVTIRDITEQKLASLQIEEQRNLLDNIMKYSPSGITVTEVIRNDSGDVIDGRTIIANAMSEKYVGMPLDQMLDNKISENDPNILTSPIFKKALETLTTGEPFIMQYYFEPTEKWLELSVAKMNEDSLINVFTDVTTIKKAELEIRQTVKRLAAVFNAAQSGMFTFSPVYNDAREIVDFRFVITNANFAAYVGQTPEVLAGALGSTWFPGYIGNGTFEMYKKTFITGETQRQDIHYNVDGHDLYLDLMSTKVGEEVLVTFTDHTPLKTAQFQLEKHIEELKRSNANLEEFAHAASHDLKEPVRKMQVFYSRLKSSFSSLSNEQQNLFDRVEDATHRMSLLIDDLLDYSQISMGIDLLEKVDLNKKLETVIHDLEIAIEEKGAFVEIGELPIVDGHKRQLQQLFHNLIQNALKYSQNNITPHITVTAEIVTGETSSFDLPLEKKNHRYHLIKVQDNGIGFQQEYAERIFRMFQRLHGKAEYSGSGVGLAIVKRVVENHNGYIAAESNPGEGATFKILLPIV</sequence>
<dbReference type="InterPro" id="IPR052162">
    <property type="entry name" value="Sensor_kinase/Photoreceptor"/>
</dbReference>
<accession>A0A512B756</accession>
<dbReference type="Pfam" id="PF13188">
    <property type="entry name" value="PAS_8"/>
    <property type="match status" value="1"/>
</dbReference>
<keyword evidence="9" id="KW-1185">Reference proteome</keyword>
<dbReference type="PANTHER" id="PTHR43304">
    <property type="entry name" value="PHYTOCHROME-LIKE PROTEIN CPH1"/>
    <property type="match status" value="1"/>
</dbReference>
<dbReference type="InterPro" id="IPR005467">
    <property type="entry name" value="His_kinase_dom"/>
</dbReference>
<evidence type="ECO:0000313" key="8">
    <source>
        <dbReference type="EMBL" id="GEO07803.1"/>
    </source>
</evidence>
<evidence type="ECO:0000256" key="2">
    <source>
        <dbReference type="ARBA" id="ARBA00012438"/>
    </source>
</evidence>
<dbReference type="PROSITE" id="PS50109">
    <property type="entry name" value="HIS_KIN"/>
    <property type="match status" value="1"/>
</dbReference>
<dbReference type="InterPro" id="IPR035965">
    <property type="entry name" value="PAS-like_dom_sf"/>
</dbReference>
<dbReference type="Gene3D" id="3.30.450.20">
    <property type="entry name" value="PAS domain"/>
    <property type="match status" value="5"/>
</dbReference>
<dbReference type="SMART" id="SM00091">
    <property type="entry name" value="PAS"/>
    <property type="match status" value="3"/>
</dbReference>
<evidence type="ECO:0000256" key="6">
    <source>
        <dbReference type="SAM" id="Coils"/>
    </source>
</evidence>
<reference evidence="8 9" key="1">
    <citation type="submission" date="2019-07" db="EMBL/GenBank/DDBJ databases">
        <title>Whole genome shotgun sequence of Segetibacter aerophilus NBRC 106135.</title>
        <authorList>
            <person name="Hosoyama A."/>
            <person name="Uohara A."/>
            <person name="Ohji S."/>
            <person name="Ichikawa N."/>
        </authorList>
    </citation>
    <scope>NUCLEOTIDE SEQUENCE [LARGE SCALE GENOMIC DNA]</scope>
    <source>
        <strain evidence="8 9">NBRC 106135</strain>
    </source>
</reference>
<comment type="caution">
    <text evidence="8">The sequence shown here is derived from an EMBL/GenBank/DDBJ whole genome shotgun (WGS) entry which is preliminary data.</text>
</comment>
<dbReference type="Gene3D" id="3.30.565.10">
    <property type="entry name" value="Histidine kinase-like ATPase, C-terminal domain"/>
    <property type="match status" value="1"/>
</dbReference>
<evidence type="ECO:0000313" key="9">
    <source>
        <dbReference type="Proteomes" id="UP000321513"/>
    </source>
</evidence>
<dbReference type="Pfam" id="PF02518">
    <property type="entry name" value="HATPase_c"/>
    <property type="match status" value="1"/>
</dbReference>
<dbReference type="SUPFAM" id="SSF55785">
    <property type="entry name" value="PYP-like sensor domain (PAS domain)"/>
    <property type="match status" value="5"/>
</dbReference>
<dbReference type="InterPro" id="IPR036097">
    <property type="entry name" value="HisK_dim/P_sf"/>
</dbReference>
<name>A0A512B756_9BACT</name>
<keyword evidence="3" id="KW-0597">Phosphoprotein</keyword>
<evidence type="ECO:0000256" key="1">
    <source>
        <dbReference type="ARBA" id="ARBA00000085"/>
    </source>
</evidence>
<dbReference type="InterPro" id="IPR000014">
    <property type="entry name" value="PAS"/>
</dbReference>
<keyword evidence="4" id="KW-0808">Transferase</keyword>
<protein>
    <recommendedName>
        <fullName evidence="2">histidine kinase</fullName>
        <ecNumber evidence="2">2.7.13.3</ecNumber>
    </recommendedName>
</protein>